<comment type="caution">
    <text evidence="2">The sequence shown here is derived from an EMBL/GenBank/DDBJ whole genome shotgun (WGS) entry which is preliminary data.</text>
</comment>
<dbReference type="Proteomes" id="UP001565368">
    <property type="component" value="Unassembled WGS sequence"/>
</dbReference>
<keyword evidence="3" id="KW-1185">Reference proteome</keyword>
<proteinExistence type="predicted"/>
<reference evidence="2 3" key="1">
    <citation type="submission" date="2023-08" db="EMBL/GenBank/DDBJ databases">
        <title>Annotated Genome Sequence of Vanrija albida AlHP1.</title>
        <authorList>
            <person name="Herzog R."/>
        </authorList>
    </citation>
    <scope>NUCLEOTIDE SEQUENCE [LARGE SCALE GENOMIC DNA]</scope>
    <source>
        <strain evidence="2 3">AlHP1</strain>
    </source>
</reference>
<evidence type="ECO:0000256" key="1">
    <source>
        <dbReference type="SAM" id="MobiDB-lite"/>
    </source>
</evidence>
<evidence type="ECO:0000313" key="3">
    <source>
        <dbReference type="Proteomes" id="UP001565368"/>
    </source>
</evidence>
<dbReference type="RefSeq" id="XP_069210448.1">
    <property type="nucleotide sequence ID" value="XM_069353030.1"/>
</dbReference>
<dbReference type="EMBL" id="JBBXJM010000003">
    <property type="protein sequence ID" value="KAL1410504.1"/>
    <property type="molecule type" value="Genomic_DNA"/>
</dbReference>
<dbReference type="GeneID" id="95985560"/>
<accession>A0ABR3Q700</accession>
<organism evidence="2 3">
    <name type="scientific">Vanrija albida</name>
    <dbReference type="NCBI Taxonomy" id="181172"/>
    <lineage>
        <taxon>Eukaryota</taxon>
        <taxon>Fungi</taxon>
        <taxon>Dikarya</taxon>
        <taxon>Basidiomycota</taxon>
        <taxon>Agaricomycotina</taxon>
        <taxon>Tremellomycetes</taxon>
        <taxon>Trichosporonales</taxon>
        <taxon>Trichosporonaceae</taxon>
        <taxon>Vanrija</taxon>
    </lineage>
</organism>
<protein>
    <submittedName>
        <fullName evidence="2">Uncharacterized protein</fullName>
    </submittedName>
</protein>
<gene>
    <name evidence="2" type="ORF">Q8F55_004517</name>
</gene>
<sequence>MSFAHHTHCSPDFDYEGYAAYELSVASYHERALAAVLKEHRAAERRRQRTARREAEAMAVLASLKNLNLGYVERKASLSAQSTATCPSLSSSPTSSAASSPATSPADVPPELLEWAGAGGKVRMRKS</sequence>
<feature type="compositionally biased region" description="Low complexity" evidence="1">
    <location>
        <begin position="82"/>
        <end position="106"/>
    </location>
</feature>
<evidence type="ECO:0000313" key="2">
    <source>
        <dbReference type="EMBL" id="KAL1410504.1"/>
    </source>
</evidence>
<name>A0ABR3Q700_9TREE</name>
<feature type="region of interest" description="Disordered" evidence="1">
    <location>
        <begin position="82"/>
        <end position="127"/>
    </location>
</feature>